<comment type="caution">
    <text evidence="6">The sequence shown here is derived from an EMBL/GenBank/DDBJ whole genome shotgun (WGS) entry which is preliminary data.</text>
</comment>
<evidence type="ECO:0000259" key="5">
    <source>
        <dbReference type="PROSITE" id="PS50219"/>
    </source>
</evidence>
<dbReference type="InterPro" id="IPR000219">
    <property type="entry name" value="DH_dom"/>
</dbReference>
<dbReference type="PANTHER" id="PTHR46572">
    <property type="entry name" value="RHO1 GDP-GTP EXCHANGE PROTEIN 1-RELATED"/>
    <property type="match status" value="1"/>
</dbReference>
<gene>
    <name evidence="6" type="ORF">CPB84DRAFT_1843087</name>
</gene>
<proteinExistence type="predicted"/>
<dbReference type="InterPro" id="IPR035899">
    <property type="entry name" value="DBL_dom_sf"/>
</dbReference>
<feature type="compositionally biased region" description="Polar residues" evidence="3">
    <location>
        <begin position="89"/>
        <end position="115"/>
    </location>
</feature>
<dbReference type="GO" id="GO:0035556">
    <property type="term" value="P:intracellular signal transduction"/>
    <property type="evidence" value="ECO:0007669"/>
    <property type="project" value="InterPro"/>
</dbReference>
<dbReference type="SMART" id="SM00049">
    <property type="entry name" value="DEP"/>
    <property type="match status" value="1"/>
</dbReference>
<feature type="region of interest" description="Disordered" evidence="3">
    <location>
        <begin position="429"/>
        <end position="474"/>
    </location>
</feature>
<dbReference type="Proteomes" id="UP000724874">
    <property type="component" value="Unassembled WGS sequence"/>
</dbReference>
<dbReference type="Gene3D" id="2.30.29.30">
    <property type="entry name" value="Pleckstrin-homology domain (PH domain)/Phosphotyrosine-binding domain (PTB)"/>
    <property type="match status" value="1"/>
</dbReference>
<dbReference type="Pfam" id="PF00621">
    <property type="entry name" value="RhoGEF"/>
    <property type="match status" value="1"/>
</dbReference>
<dbReference type="InterPro" id="IPR036388">
    <property type="entry name" value="WH-like_DNA-bd_sf"/>
</dbReference>
<feature type="region of interest" description="Disordered" evidence="3">
    <location>
        <begin position="163"/>
        <end position="320"/>
    </location>
</feature>
<dbReference type="CDD" id="cd04435">
    <property type="entry name" value="DEP_fRom2"/>
    <property type="match status" value="1"/>
</dbReference>
<evidence type="ECO:0000259" key="4">
    <source>
        <dbReference type="PROSITE" id="PS50010"/>
    </source>
</evidence>
<dbReference type="SUPFAM" id="SSF50729">
    <property type="entry name" value="PH domain-like"/>
    <property type="match status" value="1"/>
</dbReference>
<dbReference type="InterPro" id="IPR001180">
    <property type="entry name" value="CNH_dom"/>
</dbReference>
<evidence type="ECO:0000256" key="1">
    <source>
        <dbReference type="ARBA" id="ARBA00022553"/>
    </source>
</evidence>
<keyword evidence="2" id="KW-0344">Guanine-nucleotide releasing factor</keyword>
<dbReference type="SMART" id="SM00325">
    <property type="entry name" value="RhoGEF"/>
    <property type="match status" value="1"/>
</dbReference>
<evidence type="ECO:0000313" key="7">
    <source>
        <dbReference type="Proteomes" id="UP000724874"/>
    </source>
</evidence>
<dbReference type="OrthoDB" id="2272012at2759"/>
<feature type="compositionally biased region" description="Low complexity" evidence="3">
    <location>
        <begin position="225"/>
        <end position="239"/>
    </location>
</feature>
<dbReference type="Gene3D" id="1.10.10.10">
    <property type="entry name" value="Winged helix-like DNA-binding domain superfamily/Winged helix DNA-binding domain"/>
    <property type="match status" value="1"/>
</dbReference>
<name>A0A9P5NYP0_GYMJU</name>
<feature type="domain" description="DH" evidence="4">
    <location>
        <begin position="564"/>
        <end position="751"/>
    </location>
</feature>
<feature type="compositionally biased region" description="Basic and acidic residues" evidence="3">
    <location>
        <begin position="1"/>
        <end position="18"/>
    </location>
</feature>
<dbReference type="EMBL" id="JADNYJ010000009">
    <property type="protein sequence ID" value="KAF8909290.1"/>
    <property type="molecule type" value="Genomic_DNA"/>
</dbReference>
<dbReference type="PROSITE" id="PS50010">
    <property type="entry name" value="DH_2"/>
    <property type="match status" value="1"/>
</dbReference>
<dbReference type="InterPro" id="IPR052233">
    <property type="entry name" value="Rho-type_GEFs"/>
</dbReference>
<evidence type="ECO:0000313" key="6">
    <source>
        <dbReference type="EMBL" id="KAF8909290.1"/>
    </source>
</evidence>
<protein>
    <submittedName>
        <fullName evidence="6">CNH domain-containing protein</fullName>
    </submittedName>
</protein>
<dbReference type="Pfam" id="PF00610">
    <property type="entry name" value="DEP"/>
    <property type="match status" value="1"/>
</dbReference>
<dbReference type="GO" id="GO:0005085">
    <property type="term" value="F:guanyl-nucleotide exchange factor activity"/>
    <property type="evidence" value="ECO:0007669"/>
    <property type="project" value="UniProtKB-KW"/>
</dbReference>
<sequence>MDKPMGPRQPPADKRHAAYESIFGRPGPSHHLAPPQNQPYNPYPYPDRRTSFNPSPRHNHYPPPAPQPNYNGHASYLYPPSLPPARARSVNSNSPDYTAPHSTDSSPLTPAQAYQAQIYMNGPNLSQSSWNGGPRPSPSSSHKSIAAPPELPKIGISLEHDDGRLGIDFTSTPQSDADSGSELPWAHSEPEVPVRQKTQSLQHQRHPSTSEHSHTVVPLHVDTLSPRSSVLTPSPSPSSIAEHSTASSTMHSAVSSTLVEHNAHRRSSDSARTMPKFNHLNQRRDRTSQDRSMSMSAARPLAEQKRTSGRTSPTSIRAPPVRKTPIVYPAILSRVAQAFRERIPITDRVKDGLTYKDAFDGREAVDKIAYIIKTTDRNLALLLGRALDAQKFFHDVTYDHRLRDSAHELYQFQTKLPSPFVSGELQNIEQANPNAPNPALFNNKTNSFSEGENGSPSPSPASPQNYSPKELESPDEVALPSGVFTLLTDCYSPTCSRDQLCYSIACPRRLEQQARLNMKPQPGLFKQTLSDKDSLNDVSPDAATLWVHSVPQEIVNSVSDSEKKRQEAINEVIYTERDFVRDMEYLRDAWINKLKDEDIIPQERRTDFLAQVFWNIHDIIAVNTRLRDALLKRQKQYAVVDRIGDVFLDIVPHFGPFVSYGAHQLYGKYEFEKEKSTNPAFAHFVEVTERLPESRKLELNAYLTKPTTRLARYPLLLEAVLKHTPSDSSDKHVLPKVVEMVREFLGKVNTETGKTENRFNLLQLDQQLLFKPGENVDLRLRDDGREMVFKGSLNKRDGEIQVYLFDHAILFTKLVKTKQHEQYKVYRRPIPLELLLITAPPEESSNGTIRSQQRKAQTLVRKSSFDKGKGAVPSVVSLPMNKSDHKGQHWINFVHLGRKYYNLMLWANSPMSHKKWLEVIYNQQKIMRERSIIFDTVNLSEGFFSGPNKVNCAAPYSGGRRVVYGTDDGVYLSDLREPNQDPVKVLALLDVLQVDVLEDYQLLIVLSERQVITFPLEALDPLDPMAGLKRAKRISSHTSFFKAGFCLNKVLVCIVKSSQLSSTFKTLEPIDQNIRGRAKPTFKKLLQGGNDTLKLFREFYIPVESTSIHYLKTKMCVGCSRGFEIVDLESLDTQGLLDPNDESLDFVRKKENLRPMAIYRIHNDFLLCYDEFAFYVNKSGRRSRKDFLVHWEGTPTGFALHEPYVLAFEPSFVEIRHIESGLMTQVIQGSNLRLLFADTPPSVSNSSSIYQQPNPYHHGSPGAYNNPYAGYPGHPYPQHGYSEQYARHPQGVGREEILIVSDDRVLALRPRNDPRASGGAYRHMADNVSMASIPR</sequence>
<evidence type="ECO:0000256" key="3">
    <source>
        <dbReference type="SAM" id="MobiDB-lite"/>
    </source>
</evidence>
<feature type="region of interest" description="Disordered" evidence="3">
    <location>
        <begin position="1"/>
        <end position="148"/>
    </location>
</feature>
<keyword evidence="7" id="KW-1185">Reference proteome</keyword>
<dbReference type="InterPro" id="IPR041675">
    <property type="entry name" value="PH_5"/>
</dbReference>
<dbReference type="InterPro" id="IPR000591">
    <property type="entry name" value="DEP_dom"/>
</dbReference>
<dbReference type="Pfam" id="PF00780">
    <property type="entry name" value="CNH"/>
    <property type="match status" value="1"/>
</dbReference>
<keyword evidence="1" id="KW-0597">Phosphoprotein</keyword>
<feature type="region of interest" description="Disordered" evidence="3">
    <location>
        <begin position="1310"/>
        <end position="1335"/>
    </location>
</feature>
<dbReference type="Gene3D" id="1.20.900.10">
    <property type="entry name" value="Dbl homology (DH) domain"/>
    <property type="match status" value="1"/>
</dbReference>
<dbReference type="SUPFAM" id="SSF46785">
    <property type="entry name" value="Winged helix' DNA-binding domain"/>
    <property type="match status" value="1"/>
</dbReference>
<organism evidence="6 7">
    <name type="scientific">Gymnopilus junonius</name>
    <name type="common">Spectacular rustgill mushroom</name>
    <name type="synonym">Gymnopilus spectabilis subsp. junonius</name>
    <dbReference type="NCBI Taxonomy" id="109634"/>
    <lineage>
        <taxon>Eukaryota</taxon>
        <taxon>Fungi</taxon>
        <taxon>Dikarya</taxon>
        <taxon>Basidiomycota</taxon>
        <taxon>Agaricomycotina</taxon>
        <taxon>Agaricomycetes</taxon>
        <taxon>Agaricomycetidae</taxon>
        <taxon>Agaricales</taxon>
        <taxon>Agaricineae</taxon>
        <taxon>Hymenogastraceae</taxon>
        <taxon>Gymnopilus</taxon>
    </lineage>
</organism>
<feature type="domain" description="CNH" evidence="5">
    <location>
        <begin position="947"/>
        <end position="1242"/>
    </location>
</feature>
<feature type="compositionally biased region" description="Polar residues" evidence="3">
    <location>
        <begin position="440"/>
        <end position="454"/>
    </location>
</feature>
<dbReference type="InterPro" id="IPR011993">
    <property type="entry name" value="PH-like_dom_sf"/>
</dbReference>
<dbReference type="CDD" id="cd00160">
    <property type="entry name" value="RhoGEF"/>
    <property type="match status" value="1"/>
</dbReference>
<dbReference type="PANTHER" id="PTHR46572:SF2">
    <property type="entry name" value="RHO1 GDP-GTP EXCHANGE PROTEIN 1-RELATED"/>
    <property type="match status" value="1"/>
</dbReference>
<feature type="compositionally biased region" description="Polar residues" evidence="3">
    <location>
        <begin position="241"/>
        <end position="259"/>
    </location>
</feature>
<dbReference type="PROSITE" id="PS50219">
    <property type="entry name" value="CNH"/>
    <property type="match status" value="1"/>
</dbReference>
<dbReference type="SMART" id="SM00036">
    <property type="entry name" value="CNH"/>
    <property type="match status" value="1"/>
</dbReference>
<dbReference type="SUPFAM" id="SSF48065">
    <property type="entry name" value="DBL homology domain (DH-domain)"/>
    <property type="match status" value="1"/>
</dbReference>
<evidence type="ECO:0000256" key="2">
    <source>
        <dbReference type="ARBA" id="ARBA00022658"/>
    </source>
</evidence>
<feature type="compositionally biased region" description="Polar residues" evidence="3">
    <location>
        <begin position="169"/>
        <end position="178"/>
    </location>
</feature>
<dbReference type="InterPro" id="IPR036390">
    <property type="entry name" value="WH_DNA-bd_sf"/>
</dbReference>
<accession>A0A9P5NYP0</accession>
<dbReference type="Pfam" id="PF15405">
    <property type="entry name" value="PH_5"/>
    <property type="match status" value="1"/>
</dbReference>
<reference evidence="6" key="1">
    <citation type="submission" date="2020-11" db="EMBL/GenBank/DDBJ databases">
        <authorList>
            <consortium name="DOE Joint Genome Institute"/>
            <person name="Ahrendt S."/>
            <person name="Riley R."/>
            <person name="Andreopoulos W."/>
            <person name="LaButti K."/>
            <person name="Pangilinan J."/>
            <person name="Ruiz-duenas F.J."/>
            <person name="Barrasa J.M."/>
            <person name="Sanchez-Garcia M."/>
            <person name="Camarero S."/>
            <person name="Miyauchi S."/>
            <person name="Serrano A."/>
            <person name="Linde D."/>
            <person name="Babiker R."/>
            <person name="Drula E."/>
            <person name="Ayuso-Fernandez I."/>
            <person name="Pacheco R."/>
            <person name="Padilla G."/>
            <person name="Ferreira P."/>
            <person name="Barriuso J."/>
            <person name="Kellner H."/>
            <person name="Castanera R."/>
            <person name="Alfaro M."/>
            <person name="Ramirez L."/>
            <person name="Pisabarro A.G."/>
            <person name="Kuo A."/>
            <person name="Tritt A."/>
            <person name="Lipzen A."/>
            <person name="He G."/>
            <person name="Yan M."/>
            <person name="Ng V."/>
            <person name="Cullen D."/>
            <person name="Martin F."/>
            <person name="Rosso M.-N."/>
            <person name="Henrissat B."/>
            <person name="Hibbett D."/>
            <person name="Martinez A.T."/>
            <person name="Grigoriev I.V."/>
        </authorList>
    </citation>
    <scope>NUCLEOTIDE SEQUENCE</scope>
    <source>
        <strain evidence="6">AH 44721</strain>
    </source>
</reference>